<dbReference type="AlphaFoldDB" id="A0AAX4JCT7"/>
<evidence type="ECO:0000313" key="2">
    <source>
        <dbReference type="Proteomes" id="UP001334084"/>
    </source>
</evidence>
<dbReference type="EMBL" id="CP142731">
    <property type="protein sequence ID" value="WUR03764.1"/>
    <property type="molecule type" value="Genomic_DNA"/>
</dbReference>
<gene>
    <name evidence="1" type="ORF">VNE69_06085</name>
</gene>
<organism evidence="1 2">
    <name type="scientific">Vairimorpha necatrix</name>
    <dbReference type="NCBI Taxonomy" id="6039"/>
    <lineage>
        <taxon>Eukaryota</taxon>
        <taxon>Fungi</taxon>
        <taxon>Fungi incertae sedis</taxon>
        <taxon>Microsporidia</taxon>
        <taxon>Nosematidae</taxon>
        <taxon>Vairimorpha</taxon>
    </lineage>
</organism>
<dbReference type="RefSeq" id="XP_065329909.1">
    <property type="nucleotide sequence ID" value="XM_065473837.1"/>
</dbReference>
<keyword evidence="2" id="KW-1185">Reference proteome</keyword>
<dbReference type="KEGG" id="vnx:VNE69_06085"/>
<dbReference type="Proteomes" id="UP001334084">
    <property type="component" value="Chromosome 6"/>
</dbReference>
<protein>
    <submittedName>
        <fullName evidence="1">Uncharacterized protein</fullName>
    </submittedName>
</protein>
<reference evidence="1" key="1">
    <citation type="journal article" date="2024" name="BMC Genomics">
        <title>Functional annotation of a divergent genome using sequence and structure-based similarity.</title>
        <authorList>
            <person name="Svedberg D."/>
            <person name="Winiger R.R."/>
            <person name="Berg A."/>
            <person name="Sharma H."/>
            <person name="Tellgren-Roth C."/>
            <person name="Debrunner-Vossbrinck B.A."/>
            <person name="Vossbrinck C.R."/>
            <person name="Barandun J."/>
        </authorList>
    </citation>
    <scope>NUCLEOTIDE SEQUENCE</scope>
    <source>
        <strain evidence="1">Illinois isolate</strain>
    </source>
</reference>
<proteinExistence type="predicted"/>
<dbReference type="GeneID" id="90541582"/>
<evidence type="ECO:0000313" key="1">
    <source>
        <dbReference type="EMBL" id="WUR03764.1"/>
    </source>
</evidence>
<name>A0AAX4JCT7_9MICR</name>
<sequence length="129" mass="14952">MLDALEDILSVKARPSEVAKLLNISPFDLFSSVNSYYKSKYKIFLSSQVGKDDLLGLALVMHCDINNISLDDNLLDYYFEILSQYQMKDGEILEYLIKENNELKNKVEVESEFIKQAWYDMSKKSADFN</sequence>
<accession>A0AAX4JCT7</accession>